<dbReference type="OrthoDB" id="8737820at2"/>
<dbReference type="InterPro" id="IPR018247">
    <property type="entry name" value="EF_Hand_1_Ca_BS"/>
</dbReference>
<dbReference type="KEGG" id="mcad:Pan265_05760"/>
<feature type="chain" id="PRO_5021862609" description="PEP-CTERM protein-sorting domain-containing protein" evidence="1">
    <location>
        <begin position="21"/>
        <end position="462"/>
    </location>
</feature>
<gene>
    <name evidence="2" type="ORF">Pan265_05760</name>
</gene>
<organism evidence="2 3">
    <name type="scientific">Mucisphaera calidilacus</name>
    <dbReference type="NCBI Taxonomy" id="2527982"/>
    <lineage>
        <taxon>Bacteria</taxon>
        <taxon>Pseudomonadati</taxon>
        <taxon>Planctomycetota</taxon>
        <taxon>Phycisphaerae</taxon>
        <taxon>Phycisphaerales</taxon>
        <taxon>Phycisphaeraceae</taxon>
        <taxon>Mucisphaera</taxon>
    </lineage>
</organism>
<dbReference type="Proteomes" id="UP000320386">
    <property type="component" value="Chromosome"/>
</dbReference>
<evidence type="ECO:0008006" key="4">
    <source>
        <dbReference type="Google" id="ProtNLM"/>
    </source>
</evidence>
<dbReference type="PROSITE" id="PS00018">
    <property type="entry name" value="EF_HAND_1"/>
    <property type="match status" value="1"/>
</dbReference>
<reference evidence="2 3" key="1">
    <citation type="submission" date="2019-02" db="EMBL/GenBank/DDBJ databases">
        <title>Deep-cultivation of Planctomycetes and their phenomic and genomic characterization uncovers novel biology.</title>
        <authorList>
            <person name="Wiegand S."/>
            <person name="Jogler M."/>
            <person name="Boedeker C."/>
            <person name="Pinto D."/>
            <person name="Vollmers J."/>
            <person name="Rivas-Marin E."/>
            <person name="Kohn T."/>
            <person name="Peeters S.H."/>
            <person name="Heuer A."/>
            <person name="Rast P."/>
            <person name="Oberbeckmann S."/>
            <person name="Bunk B."/>
            <person name="Jeske O."/>
            <person name="Meyerdierks A."/>
            <person name="Storesund J.E."/>
            <person name="Kallscheuer N."/>
            <person name="Luecker S."/>
            <person name="Lage O.M."/>
            <person name="Pohl T."/>
            <person name="Merkel B.J."/>
            <person name="Hornburger P."/>
            <person name="Mueller R.-W."/>
            <person name="Bruemmer F."/>
            <person name="Labrenz M."/>
            <person name="Spormann A.M."/>
            <person name="Op den Camp H."/>
            <person name="Overmann J."/>
            <person name="Amann R."/>
            <person name="Jetten M.S.M."/>
            <person name="Mascher T."/>
            <person name="Medema M.H."/>
            <person name="Devos D.P."/>
            <person name="Kaster A.-K."/>
            <person name="Ovreas L."/>
            <person name="Rohde M."/>
            <person name="Galperin M.Y."/>
            <person name="Jogler C."/>
        </authorList>
    </citation>
    <scope>NUCLEOTIDE SEQUENCE [LARGE SCALE GENOMIC DNA]</scope>
    <source>
        <strain evidence="2 3">Pan265</strain>
    </source>
</reference>
<keyword evidence="1" id="KW-0732">Signal</keyword>
<protein>
    <recommendedName>
        <fullName evidence="4">PEP-CTERM protein-sorting domain-containing protein</fullName>
    </recommendedName>
</protein>
<dbReference type="RefSeq" id="WP_145444893.1">
    <property type="nucleotide sequence ID" value="NZ_CP036280.1"/>
</dbReference>
<dbReference type="InterPro" id="IPR036439">
    <property type="entry name" value="Dockerin_dom_sf"/>
</dbReference>
<dbReference type="AlphaFoldDB" id="A0A518BUV6"/>
<keyword evidence="3" id="KW-1185">Reference proteome</keyword>
<evidence type="ECO:0000256" key="1">
    <source>
        <dbReference type="SAM" id="SignalP"/>
    </source>
</evidence>
<dbReference type="GO" id="GO:0000272">
    <property type="term" value="P:polysaccharide catabolic process"/>
    <property type="evidence" value="ECO:0007669"/>
    <property type="project" value="InterPro"/>
</dbReference>
<accession>A0A518BUV6</accession>
<name>A0A518BUV6_9BACT</name>
<sequence precursor="true">MTTRTITTMAALSTFMLASAASANLALLNFDDGTTGPFYNAGGFTSSGIGDPKPVLSVADDTAGLGSGNALFVESKGAGSELYALLDNPVSLNDLGDKIVIQLDWRLDTTTSSQPDSSSADFRFGIFNDDDNSIGQVFGQKPVFDEFGDPVFEGEDQLFEDAIFGQTGGDFDGANGPIDPDFGIHVRTAFNKNVADPNTPDALTDVRVRTESWFDLGGILSGSGNTIVTGNDLEEGGTNWGALRDGSANTIKLTLELTNETLPDQTEPEDAYRATLEVTNALGTSVFSNRDPISQLEFSTFHYMVFEDANDDFDYVIDNLSVTAIPAGSGLTGDFNSDGVVDAADVDLLAEAIRTGSSDPQFDLDGQNGVDNGDLTEMVTVVLGTNFGDANLDLSVDLLDLSALASNFNAVAGWAGGNFNTDTVVDLLDLSALASNFETAAAPEPAAAGLLAIGALALIRRR</sequence>
<proteinExistence type="predicted"/>
<dbReference type="Gene3D" id="1.10.1330.10">
    <property type="entry name" value="Dockerin domain"/>
    <property type="match status" value="2"/>
</dbReference>
<evidence type="ECO:0000313" key="3">
    <source>
        <dbReference type="Proteomes" id="UP000320386"/>
    </source>
</evidence>
<feature type="signal peptide" evidence="1">
    <location>
        <begin position="1"/>
        <end position="20"/>
    </location>
</feature>
<dbReference type="EMBL" id="CP036280">
    <property type="protein sequence ID" value="QDU70741.1"/>
    <property type="molecule type" value="Genomic_DNA"/>
</dbReference>
<evidence type="ECO:0000313" key="2">
    <source>
        <dbReference type="EMBL" id="QDU70741.1"/>
    </source>
</evidence>